<dbReference type="EMBL" id="UINC01155108">
    <property type="protein sequence ID" value="SVD50768.1"/>
    <property type="molecule type" value="Genomic_DNA"/>
</dbReference>
<name>A0A382VY06_9ZZZZ</name>
<proteinExistence type="predicted"/>
<evidence type="ECO:0000313" key="1">
    <source>
        <dbReference type="EMBL" id="SVD50768.1"/>
    </source>
</evidence>
<protein>
    <submittedName>
        <fullName evidence="1">Uncharacterized protein</fullName>
    </submittedName>
</protein>
<reference evidence="1" key="1">
    <citation type="submission" date="2018-05" db="EMBL/GenBank/DDBJ databases">
        <authorList>
            <person name="Lanie J.A."/>
            <person name="Ng W.-L."/>
            <person name="Kazmierczak K.M."/>
            <person name="Andrzejewski T.M."/>
            <person name="Davidsen T.M."/>
            <person name="Wayne K.J."/>
            <person name="Tettelin H."/>
            <person name="Glass J.I."/>
            <person name="Rusch D."/>
            <person name="Podicherti R."/>
            <person name="Tsui H.-C.T."/>
            <person name="Winkler M.E."/>
        </authorList>
    </citation>
    <scope>NUCLEOTIDE SEQUENCE</scope>
</reference>
<feature type="non-terminal residue" evidence="1">
    <location>
        <position position="43"/>
    </location>
</feature>
<organism evidence="1">
    <name type="scientific">marine metagenome</name>
    <dbReference type="NCBI Taxonomy" id="408172"/>
    <lineage>
        <taxon>unclassified sequences</taxon>
        <taxon>metagenomes</taxon>
        <taxon>ecological metagenomes</taxon>
    </lineage>
</organism>
<accession>A0A382VY06</accession>
<gene>
    <name evidence="1" type="ORF">METZ01_LOCUS403622</name>
</gene>
<dbReference type="AlphaFoldDB" id="A0A382VY06"/>
<sequence>MRASLQSGVAQYMFNFDGSELDIETLIGKPIELSFSQQIRCAS</sequence>